<dbReference type="InterPro" id="IPR036415">
    <property type="entry name" value="Lamin_tail_dom_sf"/>
</dbReference>
<keyword evidence="1" id="KW-0677">Repeat</keyword>
<dbReference type="Proteomes" id="UP000293300">
    <property type="component" value="Unassembled WGS sequence"/>
</dbReference>
<dbReference type="Gene3D" id="2.60.40.10">
    <property type="entry name" value="Immunoglobulins"/>
    <property type="match status" value="6"/>
</dbReference>
<dbReference type="Pfam" id="PF13585">
    <property type="entry name" value="CHU_C"/>
    <property type="match status" value="1"/>
</dbReference>
<dbReference type="InterPro" id="IPR013320">
    <property type="entry name" value="ConA-like_dom_sf"/>
</dbReference>
<dbReference type="PROSITE" id="PS50853">
    <property type="entry name" value="FN3"/>
    <property type="match status" value="5"/>
</dbReference>
<keyword evidence="2" id="KW-1015">Disulfide bond</keyword>
<dbReference type="RefSeq" id="WP_131474669.1">
    <property type="nucleotide sequence ID" value="NZ_SJPE01000001.1"/>
</dbReference>
<dbReference type="SUPFAM" id="SSF74853">
    <property type="entry name" value="Lamin A/C globular tail domain"/>
    <property type="match status" value="1"/>
</dbReference>
<dbReference type="InterPro" id="IPR001322">
    <property type="entry name" value="Lamin_tail_dom"/>
</dbReference>
<feature type="signal peptide" evidence="3">
    <location>
        <begin position="1"/>
        <end position="19"/>
    </location>
</feature>
<dbReference type="Pfam" id="PF00041">
    <property type="entry name" value="fn3"/>
    <property type="match status" value="2"/>
</dbReference>
<feature type="chain" id="PRO_5020432474" description="T9SS type B sorting domain-containing protein" evidence="3">
    <location>
        <begin position="20"/>
        <end position="2648"/>
    </location>
</feature>
<dbReference type="InterPro" id="IPR036116">
    <property type="entry name" value="FN3_sf"/>
</dbReference>
<evidence type="ECO:0008006" key="9">
    <source>
        <dbReference type="Google" id="ProtNLM"/>
    </source>
</evidence>
<dbReference type="Pfam" id="PF00431">
    <property type="entry name" value="CUB"/>
    <property type="match status" value="2"/>
</dbReference>
<keyword evidence="3" id="KW-0732">Signal</keyword>
<dbReference type="Gene3D" id="2.60.120.200">
    <property type="match status" value="3"/>
</dbReference>
<dbReference type="PANTHER" id="PTHR24251:SF50">
    <property type="entry name" value="ATTRACTIN-LIKE 1A"/>
    <property type="match status" value="1"/>
</dbReference>
<evidence type="ECO:0000313" key="8">
    <source>
        <dbReference type="Proteomes" id="UP000293300"/>
    </source>
</evidence>
<dbReference type="PANTHER" id="PTHR24251">
    <property type="entry name" value="OVOCHYMASE-RELATED"/>
    <property type="match status" value="1"/>
</dbReference>
<organism evidence="7 8">
    <name type="scientific">Flavobacterium silvisoli</name>
    <dbReference type="NCBI Taxonomy" id="2529433"/>
    <lineage>
        <taxon>Bacteria</taxon>
        <taxon>Pseudomonadati</taxon>
        <taxon>Bacteroidota</taxon>
        <taxon>Flavobacteriia</taxon>
        <taxon>Flavobacteriales</taxon>
        <taxon>Flavobacteriaceae</taxon>
        <taxon>Flavobacterium</taxon>
    </lineage>
</organism>
<comment type="caution">
    <text evidence="7">The sequence shown here is derived from an EMBL/GenBank/DDBJ whole genome shotgun (WGS) entry which is preliminary data.</text>
</comment>
<dbReference type="Pfam" id="PF23759">
    <property type="entry name" value="GBD_T9SS_assoc"/>
    <property type="match status" value="1"/>
</dbReference>
<dbReference type="InterPro" id="IPR000859">
    <property type="entry name" value="CUB_dom"/>
</dbReference>
<evidence type="ECO:0000256" key="2">
    <source>
        <dbReference type="ARBA" id="ARBA00023157"/>
    </source>
</evidence>
<dbReference type="SUPFAM" id="SSF49854">
    <property type="entry name" value="Spermadhesin, CUB domain"/>
    <property type="match status" value="2"/>
</dbReference>
<proteinExistence type="predicted"/>
<dbReference type="Pfam" id="PF00932">
    <property type="entry name" value="LTD"/>
    <property type="match status" value="1"/>
</dbReference>
<evidence type="ECO:0000259" key="6">
    <source>
        <dbReference type="PROSITE" id="PS51841"/>
    </source>
</evidence>
<dbReference type="Gene3D" id="2.60.120.290">
    <property type="entry name" value="Spermadhesin, CUB domain"/>
    <property type="match status" value="2"/>
</dbReference>
<protein>
    <recommendedName>
        <fullName evidence="9">T9SS type B sorting domain-containing protein</fullName>
    </recommendedName>
</protein>
<dbReference type="SMART" id="SM00060">
    <property type="entry name" value="FN3"/>
    <property type="match status" value="5"/>
</dbReference>
<dbReference type="EMBL" id="SJPE01000001">
    <property type="protein sequence ID" value="TBX71057.1"/>
    <property type="molecule type" value="Genomic_DNA"/>
</dbReference>
<evidence type="ECO:0000256" key="1">
    <source>
        <dbReference type="ARBA" id="ARBA00022737"/>
    </source>
</evidence>
<dbReference type="InterPro" id="IPR011628">
    <property type="entry name" value="Cleaved_adhesin"/>
</dbReference>
<gene>
    <name evidence="7" type="ORF">EZL74_00725</name>
</gene>
<dbReference type="NCBIfam" id="NF038128">
    <property type="entry name" value="choice_anch_J"/>
    <property type="match status" value="3"/>
</dbReference>
<feature type="domain" description="LTD" evidence="6">
    <location>
        <begin position="1798"/>
        <end position="1933"/>
    </location>
</feature>
<dbReference type="GO" id="GO:0004553">
    <property type="term" value="F:hydrolase activity, hydrolyzing O-glycosyl compounds"/>
    <property type="evidence" value="ECO:0007669"/>
    <property type="project" value="UniProtKB-ARBA"/>
</dbReference>
<dbReference type="Pfam" id="PF07675">
    <property type="entry name" value="Cleaved_Adhesin"/>
    <property type="match status" value="2"/>
</dbReference>
<name>A0A4Q9Z8I4_9FLAO</name>
<dbReference type="CDD" id="cd00063">
    <property type="entry name" value="FN3"/>
    <property type="match status" value="3"/>
</dbReference>
<dbReference type="GO" id="GO:0005975">
    <property type="term" value="P:carbohydrate metabolic process"/>
    <property type="evidence" value="ECO:0007669"/>
    <property type="project" value="UniProtKB-ARBA"/>
</dbReference>
<dbReference type="CDD" id="cd00041">
    <property type="entry name" value="CUB"/>
    <property type="match status" value="2"/>
</dbReference>
<accession>A0A4Q9Z8I4</accession>
<dbReference type="SMART" id="SM00042">
    <property type="entry name" value="CUB"/>
    <property type="match status" value="2"/>
</dbReference>
<dbReference type="PROSITE" id="PS01180">
    <property type="entry name" value="CUB"/>
    <property type="match status" value="1"/>
</dbReference>
<dbReference type="InterPro" id="IPR003961">
    <property type="entry name" value="FN3_dom"/>
</dbReference>
<dbReference type="InterPro" id="IPR013783">
    <property type="entry name" value="Ig-like_fold"/>
</dbReference>
<dbReference type="OrthoDB" id="608579at2"/>
<dbReference type="InterPro" id="IPR056600">
    <property type="entry name" value="GBD_T9SS_assoc"/>
</dbReference>
<feature type="domain" description="Fibronectin type-III" evidence="5">
    <location>
        <begin position="887"/>
        <end position="980"/>
    </location>
</feature>
<dbReference type="SUPFAM" id="SSF49899">
    <property type="entry name" value="Concanavalin A-like lectins/glucanases"/>
    <property type="match status" value="1"/>
</dbReference>
<dbReference type="InterPro" id="IPR035914">
    <property type="entry name" value="Sperma_CUB_dom_sf"/>
</dbReference>
<evidence type="ECO:0000259" key="4">
    <source>
        <dbReference type="PROSITE" id="PS01180"/>
    </source>
</evidence>
<feature type="domain" description="CUB" evidence="4">
    <location>
        <begin position="304"/>
        <end position="409"/>
    </location>
</feature>
<dbReference type="SUPFAM" id="SSF49265">
    <property type="entry name" value="Fibronectin type III"/>
    <property type="match status" value="4"/>
</dbReference>
<feature type="domain" description="Fibronectin type-III" evidence="5">
    <location>
        <begin position="411"/>
        <end position="508"/>
    </location>
</feature>
<dbReference type="PROSITE" id="PS51841">
    <property type="entry name" value="LTD"/>
    <property type="match status" value="1"/>
</dbReference>
<sequence length="2648" mass="275890">MKKITLLLLLLFVSFSGYSQLFPAEGFESTAGPENPPLTDWYLGSGTWAVFDNDAASGITTTKRWGINSVAANVHQGLNAAFMDRDNIGAGNTAEDFLATPLVFVPANGELHFFARTFASGQQGTIFQIRVAPGTANQNDPAAYTTIQTYTEAQLSTVFNEYEEKVVNLGTSFANQSIYIAFVQVWTQPSSALGGDRWLLDDVSVVEKCLDPTNLTVSGINSFGATLNWTNTSGATSWEIEIVPASGTPTGTGIIYNGLPPYVASGLQPNTPYKFYVRALCSQSSSQWVGPSANFTTLVAPPVCGGNFVDTGGIAGNYGNNANSTTTINPVNPGDVVTVTFTSFNTEANNDVLKVYNGSVSPANLIGSYSGTTLPPVITSSAANGSLVFVFTSNASVTAAGWASNITCGPPVACPKLIALNTSALSSNSVSLGWTATGSATTWQVLALPCTDPAPTATTTGWVSTTNNPYNITGLTPGTCYNLYVRSDCAADGLGEWAGPVSVTTPAAPPICGGNYVDGGGLTGNYANNITAAAGTQVITPITPGDVVTVTFTSFNTELNNDVMKVYNGNNTLPANLIGTFSGTTLPPVFTSTAADGSLTFVFTSNATVNAAGWVANITCGPPPATCTAPIALTTSALVANSVSLGWTATNSATTWQVIALPCADPAPTASTTGWVTATTNPFTVTGLNATTCYKLYVRTDCSATSGGVSSWSLPVTINTPCSSYTIPFQEGFNTGSPSEQCWTVLNVNGDADAWDMNYATNPYEGDQAAMLYTDFNNGANNDWLISPQIILTGNQRLKFHYRVQSATEPNEFRVMLSTNNPTPADFTQTLVPLTTYNNTAYVEKRVNLSAYTGPVYIAWQVPPGTIDGWRVYIDNVIVENLPSCPEPESVVQTNVSSNSVSLSWTNGNTETAWEVLALPCASPAPTAAATGYVPAGSNPFVLTGLNPNTCYDIYVRAVCSPTDKSIWSIVPLTVNTLCLPFTVPFQEGFNSNSTTESCWTVLDVNNDGDKWDMNYATNPYEGDQCAVLYTDFNAGNNNDWLISPQITLNGNQRLRYRYRVQSATEPNDFRVMYSTTGTSPASFNANPPLVALTSYSNTTYVEKIVNLTGITGNTNIGFHVPQGGLDGWRLYIDKFVVENIPTCLPPINLTVSNIEATSALLGWTDTNSPTPATQWEVIFVPQGDPEPLPSAVGQIVSFNPALMTGLAPGTAYTYYVRAVCSSTDKSEWSVGANFTTLIINDNCSGAVFAPVNQSQICQQTTPGTISGATASTGVPAACIGSADDDVWFQFVASNPYLTVSLLNVVGSTTNLNFAVYSGQCNALTQVYCSTANALYGVVNGLTLGQTYYIRVYSNANTAQTVNFNLCISTPSSCLSATSACQNLQYPNIQGITNQPAIGCLSDPRNPSYYTINVTQTGPINLLLTQSTTLGGTPNLDVDYAAWGPFTSQGAACAAIGNPPTLAPGIGVPVTTTTGCSFSAASTETLNIANAVAGQVYVILITNYANTPGFISLTQQNVNAPGAGTYECCPDAFFKYVPATYCKGSATNPIPVIDQGSLAGTFSVAPTSPAGLVFANTATGEVDLAASAPGIYTILNTVAASTTTNCPQAQRGYTIKIEEPLTATISYGPTNYTTFCKSINTLQPVTITGTTGGSFSVTPNGGLYINTTTGQINPSLSQPGVYTISYGIPSSTCTGTNPSTTVEIFGLPNIPNQSPITRCDSYTLPALPEGNYYSTSQLSGPATAPLDITVPITSSQMVYAYGITSNGCQLEKSFMVTINSVATPTYNVTQSSCTSSTGSITVTSPVSTSGSIPTDLFISEVTDSNWGSLSYVELFNGTNAAINLSTYSIKTANNGGAYSFTLPLNNVTLASGSTYVIALGNDSACTTPGGNGSLAAQTNASGSVNFTANGHDHIALFKGATQIDSWGAFGSNNWAPASVGTEGADFRRKNTASSLPSTVYNNSDWDVYDYLGSGSNANCANNDYSNIGVYSLTISNYQYSLDNGPFQSGTTFSNLAAGPHVLVVKDLLTGCTSAPITINIDAPGSGTITSLTPNTPICSGGNAVFDIVGTPNATVTYTINGGSNQTVVLDAAGNATVTVNAVTVDTVILLNQISTASCTVAVNNTATVQVLSSVVFGTLTPTTPVCSGGDAVFTLTGTPNATVTYTINGGSTQTVVLDATGNGSVTITGVTADTTILLSDISLGSCNTTLTDSATVTVLPNPTLVSLTAATPICSGSNAVFTLTGTPNATVTYTIDGGATQTVVLDASGNGSVTITAVTADTTMLLSQIDLASCSTVLTNSATVVVVTNPTVTTLTATTPVCSGDNAVFTLTGTANTTVTYTINGGANQTVVLDASGNGSVTVTAVTADTTILLTEIKIGTCITTLSNTETVTVLPRPALVSLTSITPICSGGDAEFTLVGTPNATVTYTINGGTNQTVVLDASGNGSVTETGVTADTTMTLSQISLASCNTSLTNSATVVLSLPVQIVVSGGCQGQFYNLTASPVSNSFDPQTVTYEWYNDLGIMIGTTQTITVTQAGDYYVVITNGGCASQSAPFTVDSTTCVIQKGISADNDGLNDRFDLSGFNVKRLTIFNRYGMKVYSKANYTKEWIGQSDKGDELPDGTYYYVIERTSGENVTGWIYINRAQ</sequence>
<reference evidence="7 8" key="1">
    <citation type="submission" date="2019-02" db="EMBL/GenBank/DDBJ databases">
        <title>Flavobacterium sp. RD-2-33 isolated from forest soil.</title>
        <authorList>
            <person name="Chaudhary D.K."/>
        </authorList>
    </citation>
    <scope>NUCLEOTIDE SEQUENCE [LARGE SCALE GENOMIC DNA]</scope>
    <source>
        <strain evidence="7 8">RD-2-33</strain>
    </source>
</reference>
<keyword evidence="8" id="KW-1185">Reference proteome</keyword>
<feature type="domain" description="Fibronectin type-III" evidence="5">
    <location>
        <begin position="629"/>
        <end position="723"/>
    </location>
</feature>
<evidence type="ECO:0000313" key="7">
    <source>
        <dbReference type="EMBL" id="TBX71057.1"/>
    </source>
</evidence>
<evidence type="ECO:0000259" key="5">
    <source>
        <dbReference type="PROSITE" id="PS50853"/>
    </source>
</evidence>
<evidence type="ECO:0000256" key="3">
    <source>
        <dbReference type="SAM" id="SignalP"/>
    </source>
</evidence>
<feature type="domain" description="Fibronectin type-III" evidence="5">
    <location>
        <begin position="1146"/>
        <end position="1240"/>
    </location>
</feature>
<feature type="domain" description="Fibronectin type-III" evidence="5">
    <location>
        <begin position="211"/>
        <end position="300"/>
    </location>
</feature>